<reference evidence="2 3" key="1">
    <citation type="submission" date="2018-10" db="EMBL/GenBank/DDBJ databases">
        <title>Lactobacillus sp. R7 and Lactobacillus sp. R19 isolated from fermented mustard green product of Taiwan.</title>
        <authorList>
            <person name="Lin S.-T."/>
        </authorList>
    </citation>
    <scope>NUCLEOTIDE SEQUENCE [LARGE SCALE GENOMIC DNA]</scope>
    <source>
        <strain evidence="2 3">BCRC 81129</strain>
    </source>
</reference>
<dbReference type="AlphaFoldDB" id="A0A4Z0JBH4"/>
<feature type="transmembrane region" description="Helical" evidence="1">
    <location>
        <begin position="12"/>
        <end position="31"/>
    </location>
</feature>
<comment type="caution">
    <text evidence="2">The sequence shown here is derived from an EMBL/GenBank/DDBJ whole genome shotgun (WGS) entry which is preliminary data.</text>
</comment>
<accession>A0A4Z0JBH4</accession>
<dbReference type="Proteomes" id="UP000297348">
    <property type="component" value="Unassembled WGS sequence"/>
</dbReference>
<proteinExistence type="predicted"/>
<protein>
    <submittedName>
        <fullName evidence="2">Uncharacterized protein</fullName>
    </submittedName>
</protein>
<evidence type="ECO:0000313" key="2">
    <source>
        <dbReference type="EMBL" id="TGD20070.1"/>
    </source>
</evidence>
<feature type="transmembrane region" description="Helical" evidence="1">
    <location>
        <begin position="37"/>
        <end position="56"/>
    </location>
</feature>
<dbReference type="EMBL" id="RKLX01000002">
    <property type="protein sequence ID" value="TGD20070.1"/>
    <property type="molecule type" value="Genomic_DNA"/>
</dbReference>
<keyword evidence="1" id="KW-0812">Transmembrane</keyword>
<sequence length="64" mass="7102">MFNKEFYRSSNFWGGLVALVLSGWGFSPLTGNSVYEIVVSVILVVIGVYELSRGLFGSTRPQKK</sequence>
<gene>
    <name evidence="2" type="ORF">EGT51_02440</name>
</gene>
<evidence type="ECO:0000256" key="1">
    <source>
        <dbReference type="SAM" id="Phobius"/>
    </source>
</evidence>
<keyword evidence="1" id="KW-1133">Transmembrane helix</keyword>
<name>A0A4Z0JBH4_9LACO</name>
<organism evidence="2 3">
    <name type="scientific">Levilactobacillus suantsaiihabitans</name>
    <dbReference type="NCBI Taxonomy" id="2487722"/>
    <lineage>
        <taxon>Bacteria</taxon>
        <taxon>Bacillati</taxon>
        <taxon>Bacillota</taxon>
        <taxon>Bacilli</taxon>
        <taxon>Lactobacillales</taxon>
        <taxon>Lactobacillaceae</taxon>
        <taxon>Levilactobacillus</taxon>
    </lineage>
</organism>
<keyword evidence="3" id="KW-1185">Reference proteome</keyword>
<evidence type="ECO:0000313" key="3">
    <source>
        <dbReference type="Proteomes" id="UP000297348"/>
    </source>
</evidence>
<keyword evidence="1" id="KW-0472">Membrane</keyword>